<reference evidence="3 4" key="1">
    <citation type="submission" date="2017-09" db="EMBL/GenBank/DDBJ databases">
        <title>Depth-based differentiation of microbial function through sediment-hosted aquifers and enrichment of novel symbionts in the deep terrestrial subsurface.</title>
        <authorList>
            <person name="Probst A.J."/>
            <person name="Ladd B."/>
            <person name="Jarett J.K."/>
            <person name="Geller-Mcgrath D.E."/>
            <person name="Sieber C.M."/>
            <person name="Emerson J.B."/>
            <person name="Anantharaman K."/>
            <person name="Thomas B.C."/>
            <person name="Malmstrom R."/>
            <person name="Stieglmeier M."/>
            <person name="Klingl A."/>
            <person name="Woyke T."/>
            <person name="Ryan C.M."/>
            <person name="Banfield J.F."/>
        </authorList>
    </citation>
    <scope>NUCLEOTIDE SEQUENCE [LARGE SCALE GENOMIC DNA]</scope>
    <source>
        <strain evidence="3">CG11_big_fil_rev_8_21_14_0_20_45_26</strain>
    </source>
</reference>
<evidence type="ECO:0000313" key="4">
    <source>
        <dbReference type="Proteomes" id="UP000230859"/>
    </source>
</evidence>
<dbReference type="AlphaFoldDB" id="A0A2H0LR02"/>
<dbReference type="Pfam" id="PF01370">
    <property type="entry name" value="Epimerase"/>
    <property type="match status" value="1"/>
</dbReference>
<proteinExistence type="inferred from homology"/>
<name>A0A2H0LR02_9BACT</name>
<evidence type="ECO:0000256" key="1">
    <source>
        <dbReference type="ARBA" id="ARBA00007637"/>
    </source>
</evidence>
<comment type="caution">
    <text evidence="3">The sequence shown here is derived from an EMBL/GenBank/DDBJ whole genome shotgun (WGS) entry which is preliminary data.</text>
</comment>
<evidence type="ECO:0000259" key="2">
    <source>
        <dbReference type="Pfam" id="PF01370"/>
    </source>
</evidence>
<protein>
    <recommendedName>
        <fullName evidence="2">NAD-dependent epimerase/dehydratase domain-containing protein</fullName>
    </recommendedName>
</protein>
<comment type="similarity">
    <text evidence="1">Belongs to the NAD(P)-dependent epimerase/dehydratase family.</text>
</comment>
<dbReference type="SUPFAM" id="SSF51735">
    <property type="entry name" value="NAD(P)-binding Rossmann-fold domains"/>
    <property type="match status" value="1"/>
</dbReference>
<dbReference type="InterPro" id="IPR001509">
    <property type="entry name" value="Epimerase_deHydtase"/>
</dbReference>
<accession>A0A2H0LR02</accession>
<dbReference type="Proteomes" id="UP000230859">
    <property type="component" value="Unassembled WGS sequence"/>
</dbReference>
<organism evidence="3 4">
    <name type="scientific">Candidatus Abzuiibacterium crystallinum</name>
    <dbReference type="NCBI Taxonomy" id="1974748"/>
    <lineage>
        <taxon>Bacteria</taxon>
        <taxon>Pseudomonadati</taxon>
        <taxon>Candidatus Omnitrophota</taxon>
        <taxon>Candidatus Abzuiibacterium</taxon>
    </lineage>
</organism>
<evidence type="ECO:0000313" key="3">
    <source>
        <dbReference type="EMBL" id="PIQ86842.1"/>
    </source>
</evidence>
<feature type="domain" description="NAD-dependent epimerase/dehydratase" evidence="2">
    <location>
        <begin position="10"/>
        <end position="242"/>
    </location>
</feature>
<sequence>MKSQVRYKRVLVTGGAGCIGLQVCHELVSQGFKVHLLDLGEQIARVRSAIPAKVRIFYGSILDHSTIREAMEGCNAVIHLAALLGVKRTEVNRLRCLEVNIDGTKMVLDCAIQYRIKKFIFASSSEVYGEPLQNPIDENAMTQGKSVYAISKLAGEELCKGYAQKYPDFNFVILRFFNAYGPYQPAQFVLPRFILNALRGKPLVINGNGNQVRSYCYASDTARGVVAALQKNSANGHVIDLGNSREPVTINDLAGMVRKIIGNSHLPIKHRRNFKGADRTAHREIRHRYCSGRKAQKLLGFKPTVSLQKGVRAILESASIFEKWESTESPYIIDEMT</sequence>
<dbReference type="Gene3D" id="3.40.50.720">
    <property type="entry name" value="NAD(P)-binding Rossmann-like Domain"/>
    <property type="match status" value="1"/>
</dbReference>
<gene>
    <name evidence="3" type="ORF">COV74_03150</name>
</gene>
<dbReference type="EMBL" id="PCVY01000028">
    <property type="protein sequence ID" value="PIQ86842.1"/>
    <property type="molecule type" value="Genomic_DNA"/>
</dbReference>
<dbReference type="InterPro" id="IPR036291">
    <property type="entry name" value="NAD(P)-bd_dom_sf"/>
</dbReference>
<dbReference type="PANTHER" id="PTHR43000">
    <property type="entry name" value="DTDP-D-GLUCOSE 4,6-DEHYDRATASE-RELATED"/>
    <property type="match status" value="1"/>
</dbReference>